<dbReference type="AlphaFoldDB" id="A0A973WRB7"/>
<keyword evidence="2" id="KW-0472">Membrane</keyword>
<evidence type="ECO:0000313" key="3">
    <source>
        <dbReference type="EMBL" id="NVL07790.1"/>
    </source>
</evidence>
<evidence type="ECO:0000256" key="1">
    <source>
        <dbReference type="SAM" id="MobiDB-lite"/>
    </source>
</evidence>
<name>A0A973WRB7_9BRAD</name>
<comment type="caution">
    <text evidence="3">The sequence shown here is derived from an EMBL/GenBank/DDBJ whole genome shotgun (WGS) entry which is preliminary data.</text>
</comment>
<keyword evidence="2" id="KW-0812">Transmembrane</keyword>
<proteinExistence type="predicted"/>
<dbReference type="RefSeq" id="WP_176531408.1">
    <property type="nucleotide sequence ID" value="NZ_CP088022.1"/>
</dbReference>
<keyword evidence="2" id="KW-1133">Transmembrane helix</keyword>
<protein>
    <submittedName>
        <fullName evidence="3">Uncharacterized protein</fullName>
    </submittedName>
</protein>
<organism evidence="3">
    <name type="scientific">Bradyrhizobium quebecense</name>
    <dbReference type="NCBI Taxonomy" id="2748629"/>
    <lineage>
        <taxon>Bacteria</taxon>
        <taxon>Pseudomonadati</taxon>
        <taxon>Pseudomonadota</taxon>
        <taxon>Alphaproteobacteria</taxon>
        <taxon>Hyphomicrobiales</taxon>
        <taxon>Nitrobacteraceae</taxon>
        <taxon>Bradyrhizobium</taxon>
    </lineage>
</organism>
<gene>
    <name evidence="3" type="ORF">HU230_18985</name>
</gene>
<feature type="region of interest" description="Disordered" evidence="1">
    <location>
        <begin position="131"/>
        <end position="154"/>
    </location>
</feature>
<feature type="transmembrane region" description="Helical" evidence="2">
    <location>
        <begin position="37"/>
        <end position="54"/>
    </location>
</feature>
<sequence>MFTAISYIGAHWLLILAVLLGVIALGAFAWFAKNWKAAVAAVVLVVAALTYQHADLGGYKRRLDEEKAEQIKTLTSRIATLSLITSMDNQVSLANAQTLKKLESLSLDTPPNAGACLSRDAARRVRAVRTDEALPAAPAPSRHSGLFPRRRANP</sequence>
<reference evidence="3" key="1">
    <citation type="submission" date="2020-06" db="EMBL/GenBank/DDBJ databases">
        <title>Whole Genome Sequence of Bradyrhizobium sp. Strain 66S1MB.</title>
        <authorList>
            <person name="Bromfield E."/>
            <person name="Cloutier S."/>
        </authorList>
    </citation>
    <scope>NUCLEOTIDE SEQUENCE</scope>
    <source>
        <strain evidence="3">66S1MB</strain>
    </source>
</reference>
<accession>A0A973WRB7</accession>
<dbReference type="EMBL" id="JABWSX010000001">
    <property type="protein sequence ID" value="NVL07790.1"/>
    <property type="molecule type" value="Genomic_DNA"/>
</dbReference>
<feature type="transmembrane region" description="Helical" evidence="2">
    <location>
        <begin position="12"/>
        <end position="31"/>
    </location>
</feature>
<evidence type="ECO:0000256" key="2">
    <source>
        <dbReference type="SAM" id="Phobius"/>
    </source>
</evidence>